<dbReference type="PROSITE" id="PS00018">
    <property type="entry name" value="EF_HAND_1"/>
    <property type="match status" value="5"/>
</dbReference>
<dbReference type="InterPro" id="IPR002048">
    <property type="entry name" value="EF_hand_dom"/>
</dbReference>
<feature type="domain" description="EF-hand" evidence="4">
    <location>
        <begin position="231"/>
        <end position="266"/>
    </location>
</feature>
<dbReference type="EMBL" id="CAMPGE010015446">
    <property type="protein sequence ID" value="CAI2374068.1"/>
    <property type="molecule type" value="Genomic_DNA"/>
</dbReference>
<dbReference type="PROSITE" id="PS50222">
    <property type="entry name" value="EF_HAND_2"/>
    <property type="match status" value="5"/>
</dbReference>
<evidence type="ECO:0000313" key="5">
    <source>
        <dbReference type="EMBL" id="CAI2374068.1"/>
    </source>
</evidence>
<organism evidence="5 6">
    <name type="scientific">Euplotes crassus</name>
    <dbReference type="NCBI Taxonomy" id="5936"/>
    <lineage>
        <taxon>Eukaryota</taxon>
        <taxon>Sar</taxon>
        <taxon>Alveolata</taxon>
        <taxon>Ciliophora</taxon>
        <taxon>Intramacronucleata</taxon>
        <taxon>Spirotrichea</taxon>
        <taxon>Hypotrichia</taxon>
        <taxon>Euplotida</taxon>
        <taxon>Euplotidae</taxon>
        <taxon>Moneuplotes</taxon>
    </lineage>
</organism>
<dbReference type="SMART" id="SM00054">
    <property type="entry name" value="EFh"/>
    <property type="match status" value="6"/>
</dbReference>
<evidence type="ECO:0000256" key="3">
    <source>
        <dbReference type="ARBA" id="ARBA00022837"/>
    </source>
</evidence>
<dbReference type="InterPro" id="IPR051581">
    <property type="entry name" value="Ca-bind"/>
</dbReference>
<evidence type="ECO:0000313" key="6">
    <source>
        <dbReference type="Proteomes" id="UP001295684"/>
    </source>
</evidence>
<keyword evidence="2" id="KW-0677">Repeat</keyword>
<comment type="caution">
    <text evidence="5">The sequence shown here is derived from an EMBL/GenBank/DDBJ whole genome shotgun (WGS) entry which is preliminary data.</text>
</comment>
<feature type="domain" description="EF-hand" evidence="4">
    <location>
        <begin position="65"/>
        <end position="100"/>
    </location>
</feature>
<sequence length="302" mass="34906">MSLYGVGLDINVARINNEFKMALKSKGGIGIKSLGVLFRRFDDNGNRKLDISEFEEALAECGLFPKYTDLQALMKFYDIDGDGNIGYEEFLRGLRDELSERRQKIVDKAFALMDQDGSGQITVEDVKHLYDPSFHKDFKEGTKTKEEVIEEFLDSFDGARGNNDGVISRQEWNDYYTDLSTSLPTDEYFVKMMESVWGIMEDEDSEANQDYVREIVKLIRERLLSMSNDSSDEYVLRKIFDYFDTNKSGNITIDELAGMTAKLKISVERRYLYGIMKRIDQDNNGAIEFNEFLNFIIMDPYK</sequence>
<protein>
    <recommendedName>
        <fullName evidence="4">EF-hand domain-containing protein</fullName>
    </recommendedName>
</protein>
<dbReference type="Proteomes" id="UP001295684">
    <property type="component" value="Unassembled WGS sequence"/>
</dbReference>
<evidence type="ECO:0000259" key="4">
    <source>
        <dbReference type="PROSITE" id="PS50222"/>
    </source>
</evidence>
<dbReference type="PANTHER" id="PTHR34524">
    <property type="entry name" value="CALCYPHOSIN"/>
    <property type="match status" value="1"/>
</dbReference>
<dbReference type="Pfam" id="PF13499">
    <property type="entry name" value="EF-hand_7"/>
    <property type="match status" value="3"/>
</dbReference>
<dbReference type="CDD" id="cd00051">
    <property type="entry name" value="EFh"/>
    <property type="match status" value="3"/>
</dbReference>
<reference evidence="5" key="1">
    <citation type="submission" date="2023-07" db="EMBL/GenBank/DDBJ databases">
        <authorList>
            <consortium name="AG Swart"/>
            <person name="Singh M."/>
            <person name="Singh A."/>
            <person name="Seah K."/>
            <person name="Emmerich C."/>
        </authorList>
    </citation>
    <scope>NUCLEOTIDE SEQUENCE</scope>
    <source>
        <strain evidence="5">DP1</strain>
    </source>
</reference>
<keyword evidence="1" id="KW-0479">Metal-binding</keyword>
<feature type="domain" description="EF-hand" evidence="4">
    <location>
        <begin position="267"/>
        <end position="302"/>
    </location>
</feature>
<dbReference type="InterPro" id="IPR018247">
    <property type="entry name" value="EF_Hand_1_Ca_BS"/>
</dbReference>
<dbReference type="GO" id="GO:0005509">
    <property type="term" value="F:calcium ion binding"/>
    <property type="evidence" value="ECO:0007669"/>
    <property type="project" value="InterPro"/>
</dbReference>
<dbReference type="SUPFAM" id="SSF47473">
    <property type="entry name" value="EF-hand"/>
    <property type="match status" value="2"/>
</dbReference>
<keyword evidence="6" id="KW-1185">Reference proteome</keyword>
<feature type="domain" description="EF-hand" evidence="4">
    <location>
        <begin position="101"/>
        <end position="136"/>
    </location>
</feature>
<dbReference type="PANTHER" id="PTHR34524:SF6">
    <property type="entry name" value="CALCYPHOSINE LIKE"/>
    <property type="match status" value="1"/>
</dbReference>
<evidence type="ECO:0000256" key="1">
    <source>
        <dbReference type="ARBA" id="ARBA00022723"/>
    </source>
</evidence>
<dbReference type="AlphaFoldDB" id="A0AAD1XK09"/>
<keyword evidence="3" id="KW-0106">Calcium</keyword>
<dbReference type="Gene3D" id="1.10.238.10">
    <property type="entry name" value="EF-hand"/>
    <property type="match status" value="3"/>
</dbReference>
<feature type="domain" description="EF-hand" evidence="4">
    <location>
        <begin position="29"/>
        <end position="64"/>
    </location>
</feature>
<gene>
    <name evidence="5" type="ORF">ECRASSUSDP1_LOCUS15418</name>
</gene>
<proteinExistence type="predicted"/>
<accession>A0AAD1XK09</accession>
<evidence type="ECO:0000256" key="2">
    <source>
        <dbReference type="ARBA" id="ARBA00022737"/>
    </source>
</evidence>
<name>A0AAD1XK09_EUPCR</name>
<dbReference type="InterPro" id="IPR011992">
    <property type="entry name" value="EF-hand-dom_pair"/>
</dbReference>